<name>A0A328B4D2_9CAUL</name>
<dbReference type="AlphaFoldDB" id="A0A328B4D2"/>
<keyword evidence="3" id="KW-1185">Reference proteome</keyword>
<evidence type="ECO:0000313" key="3">
    <source>
        <dbReference type="Proteomes" id="UP000249842"/>
    </source>
</evidence>
<protein>
    <recommendedName>
        <fullName evidence="4">Fimbrial biogenesis outer membrane usher protein</fullName>
    </recommendedName>
</protein>
<proteinExistence type="predicted"/>
<dbReference type="RefSeq" id="WP_111458716.1">
    <property type="nucleotide sequence ID" value="NZ_QFYP01000001.1"/>
</dbReference>
<feature type="region of interest" description="Disordered" evidence="1">
    <location>
        <begin position="848"/>
        <end position="869"/>
    </location>
</feature>
<dbReference type="Proteomes" id="UP000249842">
    <property type="component" value="Unassembled WGS sequence"/>
</dbReference>
<evidence type="ECO:0008006" key="4">
    <source>
        <dbReference type="Google" id="ProtNLM"/>
    </source>
</evidence>
<dbReference type="OrthoDB" id="121544at2"/>
<feature type="compositionally biased region" description="Basic and acidic residues" evidence="1">
    <location>
        <begin position="848"/>
        <end position="861"/>
    </location>
</feature>
<reference evidence="3" key="1">
    <citation type="submission" date="2018-05" db="EMBL/GenBank/DDBJ databases">
        <authorList>
            <person name="Li X."/>
        </authorList>
    </citation>
    <scope>NUCLEOTIDE SEQUENCE [LARGE SCALE GENOMIC DNA]</scope>
    <source>
        <strain evidence="3">HKS-05</strain>
    </source>
</reference>
<dbReference type="EMBL" id="QFYP01000001">
    <property type="protein sequence ID" value="RAK61425.1"/>
    <property type="molecule type" value="Genomic_DNA"/>
</dbReference>
<gene>
    <name evidence="2" type="ORF">DJ021_17255</name>
</gene>
<organism evidence="2 3">
    <name type="scientific">Phenylobacterium hankyongense</name>
    <dbReference type="NCBI Taxonomy" id="1813876"/>
    <lineage>
        <taxon>Bacteria</taxon>
        <taxon>Pseudomonadati</taxon>
        <taxon>Pseudomonadota</taxon>
        <taxon>Alphaproteobacteria</taxon>
        <taxon>Caulobacterales</taxon>
        <taxon>Caulobacteraceae</taxon>
        <taxon>Phenylobacterium</taxon>
    </lineage>
</organism>
<comment type="caution">
    <text evidence="2">The sequence shown here is derived from an EMBL/GenBank/DDBJ whole genome shotgun (WGS) entry which is preliminary data.</text>
</comment>
<evidence type="ECO:0000256" key="1">
    <source>
        <dbReference type="SAM" id="MobiDB-lite"/>
    </source>
</evidence>
<accession>A0A328B4D2</accession>
<evidence type="ECO:0000313" key="2">
    <source>
        <dbReference type="EMBL" id="RAK61425.1"/>
    </source>
</evidence>
<sequence length="869" mass="92683">MELDGLTLTDSLTAYGAPADPLLPIGELTRLLELDVDVSPAERRIVGRLGESRRALLVDLASGAARDGPRTVQLGPGDVVVSPSEIYMRASAVQKLFPLKFDVDPEALSIKLTATELLPIQGRLERMAHRRDPSQDLQSRDQSLSVATPYRLFSWPAFDVNLGVGAGTTSPREPLRYDIRAGGDLLYSGFEGYLGSDERGQPATARLLFERRSLEGHLLGPLHARTVSVGDVFTPALSLGPRSLGGPGIAFSTVPLDQANVFNRIDLRGELPIGYDVELYVNDVLRSGQNTPTKGRYEFLNVPLTSGVNVVRIVTYGPHGERNEDVRVVNVGAGLLQRGEATFAFGAVQQDDSLISFPTPAGDTTTTTPGKGRMRIVGTANYGLTQFLTMSLGAALVPTTATASRQIYTLGARTSLFGFASNLDLAQDSRGGTAASLGLAGQVFGSSVVLRHAEYRGGFIDENGAGVDLTRPLSNRSEISLDSNVKLGGQVVPVSLHGLHDVYADGGSDYIASARGSATAVDILFSAGLEYARTNPVLGSSTQTLSGYFAGSTFRSYKWQLRSTIDFDILPDLKARSLAITADRDISKVASLRLGVGEALDDFKSFNLTASSTFKLRYGDLALTADYNNADRSWETGVQLNFGLSYDPSRGGYGVTRPGPGSGGSVLFEAFLDRNGNGIFDAGDEPVPNVTVEGGDKHAVTGKDGRVFITGLGAGPTARLLVGLENVENTSVQAPPGTIQFTPHAGSFTIIRYPMRPTGEIMVKVSLRRPDGALVGLSAVQVRMVGDKAQVVEAKTEFDGSANFQSLPAGTYHLELDPDQAARLRMSLVKPVTVTIKGDGEFLPDAEAEVKFQPRPEEKPQDSASLEVK</sequence>